<evidence type="ECO:0000256" key="1">
    <source>
        <dbReference type="SAM" id="MobiDB-lite"/>
    </source>
</evidence>
<feature type="compositionally biased region" description="Basic and acidic residues" evidence="1">
    <location>
        <begin position="49"/>
        <end position="80"/>
    </location>
</feature>
<reference evidence="2" key="1">
    <citation type="submission" date="2024-04" db="EMBL/GenBank/DDBJ databases">
        <authorList>
            <consortium name="Molecular Ecology Group"/>
        </authorList>
    </citation>
    <scope>NUCLEOTIDE SEQUENCE</scope>
</reference>
<keyword evidence="3" id="KW-1185">Reference proteome</keyword>
<evidence type="ECO:0000313" key="3">
    <source>
        <dbReference type="Proteomes" id="UP001497644"/>
    </source>
</evidence>
<evidence type="ECO:0000313" key="2">
    <source>
        <dbReference type="EMBL" id="CAL1682946.1"/>
    </source>
</evidence>
<gene>
    <name evidence="2" type="ORF">LPLAT_LOCUS8780</name>
</gene>
<feature type="compositionally biased region" description="Basic and acidic residues" evidence="1">
    <location>
        <begin position="21"/>
        <end position="39"/>
    </location>
</feature>
<dbReference type="Proteomes" id="UP001497644">
    <property type="component" value="Chromosome 4"/>
</dbReference>
<organism evidence="2 3">
    <name type="scientific">Lasius platythorax</name>
    <dbReference type="NCBI Taxonomy" id="488582"/>
    <lineage>
        <taxon>Eukaryota</taxon>
        <taxon>Metazoa</taxon>
        <taxon>Ecdysozoa</taxon>
        <taxon>Arthropoda</taxon>
        <taxon>Hexapoda</taxon>
        <taxon>Insecta</taxon>
        <taxon>Pterygota</taxon>
        <taxon>Neoptera</taxon>
        <taxon>Endopterygota</taxon>
        <taxon>Hymenoptera</taxon>
        <taxon>Apocrita</taxon>
        <taxon>Aculeata</taxon>
        <taxon>Formicoidea</taxon>
        <taxon>Formicidae</taxon>
        <taxon>Formicinae</taxon>
        <taxon>Lasius</taxon>
        <taxon>Lasius</taxon>
    </lineage>
</organism>
<name>A0AAV2NTP1_9HYME</name>
<proteinExistence type="predicted"/>
<accession>A0AAV2NTP1</accession>
<sequence length="80" mass="9442">MVPRLRASRSSGQRARMHTLTKSEDEQIGDRWKEDDVKLKGKQRRGRAKREEITEEKGGEMCRKEESNTGLEKNERKKRN</sequence>
<feature type="region of interest" description="Disordered" evidence="1">
    <location>
        <begin position="1"/>
        <end position="80"/>
    </location>
</feature>
<dbReference type="EMBL" id="OZ034827">
    <property type="protein sequence ID" value="CAL1682946.1"/>
    <property type="molecule type" value="Genomic_DNA"/>
</dbReference>
<protein>
    <submittedName>
        <fullName evidence="2">Uncharacterized protein</fullName>
    </submittedName>
</protein>
<dbReference type="AlphaFoldDB" id="A0AAV2NTP1"/>